<gene>
    <name evidence="3" type="ORF">DW654_08935</name>
</gene>
<keyword evidence="1" id="KW-1133">Transmembrane helix</keyword>
<keyword evidence="1" id="KW-0472">Membrane</keyword>
<keyword evidence="1" id="KW-0812">Transmembrane</keyword>
<dbReference type="AlphaFoldDB" id="A0A3R6K263"/>
<dbReference type="InterPro" id="IPR013785">
    <property type="entry name" value="Aldolase_TIM"/>
</dbReference>
<organism evidence="3 4">
    <name type="scientific">Roseburia inulinivorans</name>
    <dbReference type="NCBI Taxonomy" id="360807"/>
    <lineage>
        <taxon>Bacteria</taxon>
        <taxon>Bacillati</taxon>
        <taxon>Bacillota</taxon>
        <taxon>Clostridia</taxon>
        <taxon>Lachnospirales</taxon>
        <taxon>Lachnospiraceae</taxon>
        <taxon>Roseburia</taxon>
    </lineage>
</organism>
<dbReference type="SUPFAM" id="SSF51445">
    <property type="entry name" value="(Trans)glycosidases"/>
    <property type="match status" value="1"/>
</dbReference>
<reference evidence="3 4" key="1">
    <citation type="submission" date="2018-08" db="EMBL/GenBank/DDBJ databases">
        <title>A genome reference for cultivated species of the human gut microbiota.</title>
        <authorList>
            <person name="Zou Y."/>
            <person name="Xue W."/>
            <person name="Luo G."/>
        </authorList>
    </citation>
    <scope>NUCLEOTIDE SEQUENCE [LARGE SCALE GENOMIC DNA]</scope>
    <source>
        <strain evidence="3 4">AM23-23AC</strain>
    </source>
</reference>
<sequence>MWEALCGKRIKQPVALAVLFVLMFIGGCFFVKANQAKEFEKNDYGVFLNEDASSLERFKMYETIVIDAQYFTKRDIELLHQNGTVVYTYLNIGSIENFREYYTTYAELAIGEYEHWEEEQWVDVANPDWQKFIGQLSQESVWSGIDFDKGTFHEQMSETRDYFCKYLEACKADGMEVYLLEYTTNPKLIQKIKEYCKEQDFHFYISSSLELR</sequence>
<evidence type="ECO:0000313" key="4">
    <source>
        <dbReference type="Proteomes" id="UP000283701"/>
    </source>
</evidence>
<dbReference type="Gene3D" id="3.20.20.70">
    <property type="entry name" value="Aldolase class I"/>
    <property type="match status" value="2"/>
</dbReference>
<name>A0A3R6K263_9FIRM</name>
<evidence type="ECO:0000256" key="1">
    <source>
        <dbReference type="SAM" id="Phobius"/>
    </source>
</evidence>
<proteinExistence type="predicted"/>
<feature type="domain" description="Glycoside-hydrolase family GH114 TIM-barrel" evidence="2">
    <location>
        <begin position="58"/>
        <end position="131"/>
    </location>
</feature>
<dbReference type="Proteomes" id="UP000283701">
    <property type="component" value="Unassembled WGS sequence"/>
</dbReference>
<accession>A0A3R6K263</accession>
<keyword evidence="3" id="KW-0808">Transferase</keyword>
<dbReference type="PANTHER" id="PTHR35882">
    <property type="entry name" value="PELA"/>
    <property type="match status" value="1"/>
</dbReference>
<dbReference type="PANTHER" id="PTHR35882:SF2">
    <property type="entry name" value="PELA"/>
    <property type="match status" value="1"/>
</dbReference>
<dbReference type="InterPro" id="IPR017853">
    <property type="entry name" value="GH"/>
</dbReference>
<comment type="caution">
    <text evidence="3">The sequence shown here is derived from an EMBL/GenBank/DDBJ whole genome shotgun (WGS) entry which is preliminary data.</text>
</comment>
<protein>
    <submittedName>
        <fullName evidence="3">Glucanotransferase</fullName>
    </submittedName>
</protein>
<evidence type="ECO:0000313" key="3">
    <source>
        <dbReference type="EMBL" id="RHF84261.1"/>
    </source>
</evidence>
<dbReference type="GO" id="GO:0016740">
    <property type="term" value="F:transferase activity"/>
    <property type="evidence" value="ECO:0007669"/>
    <property type="project" value="UniProtKB-KW"/>
</dbReference>
<dbReference type="EMBL" id="QRHP01000008">
    <property type="protein sequence ID" value="RHF84261.1"/>
    <property type="molecule type" value="Genomic_DNA"/>
</dbReference>
<dbReference type="InterPro" id="IPR004352">
    <property type="entry name" value="GH114_TIM-barrel"/>
</dbReference>
<dbReference type="Pfam" id="PF03537">
    <property type="entry name" value="Glyco_hydro_114"/>
    <property type="match status" value="1"/>
</dbReference>
<evidence type="ECO:0000259" key="2">
    <source>
        <dbReference type="Pfam" id="PF03537"/>
    </source>
</evidence>
<feature type="transmembrane region" description="Helical" evidence="1">
    <location>
        <begin position="12"/>
        <end position="31"/>
    </location>
</feature>